<evidence type="ECO:0008006" key="3">
    <source>
        <dbReference type="Google" id="ProtNLM"/>
    </source>
</evidence>
<evidence type="ECO:0000313" key="1">
    <source>
        <dbReference type="EMBL" id="NOT32834.1"/>
    </source>
</evidence>
<dbReference type="EMBL" id="JABFRW010000019">
    <property type="protein sequence ID" value="NOT32834.1"/>
    <property type="molecule type" value="Genomic_DNA"/>
</dbReference>
<evidence type="ECO:0000313" key="2">
    <source>
        <dbReference type="Proteomes" id="UP000580839"/>
    </source>
</evidence>
<dbReference type="Proteomes" id="UP000580839">
    <property type="component" value="Unassembled WGS sequence"/>
</dbReference>
<accession>A0A849SJV7</accession>
<organism evidence="1 2">
    <name type="scientific">Eiseniibacteriota bacterium</name>
    <dbReference type="NCBI Taxonomy" id="2212470"/>
    <lineage>
        <taxon>Bacteria</taxon>
        <taxon>Candidatus Eiseniibacteriota</taxon>
    </lineage>
</organism>
<proteinExistence type="predicted"/>
<sequence length="375" mass="39457">MSRISVFLVMAGVAFGGSLVVPALAASIFPTESIVAPVLGFDPSTRSIGMGGASTAVFWASPNSWANPALIATTRGVRFEHDDADFDLAHLHASRFVLGGGGLGFATSGRPLRGLGQLSLDGPSLDLGGGESISLSEGVRSWSLAGSLAGLWSAWSRRGGHESPRLTRVLDVAAGYSENAVEERLSDDLMGSGVVHDWGVLGRAGGTVWNGGEARLHLKVATAYAVRNAGRDAIDEFGSPTSTPRQERVGLAARATLDRPWDSRLPAWLSEGWHPIVSLGVVYDPVRASSPSSRFDAWGAELALAGLMVGRLGHSGSGDVVKHSWGLGVALPLGHFGGASYDYARTEQTDGLIDHVTRSSFGVWLDPLAIWRARR</sequence>
<reference evidence="1 2" key="1">
    <citation type="submission" date="2020-04" db="EMBL/GenBank/DDBJ databases">
        <title>Metagenomic profiling of ammonia- and methane-oxidizing microorganisms in a Dutch drinking water treatment plant.</title>
        <authorList>
            <person name="Poghosyan L."/>
            <person name="Leucker S."/>
        </authorList>
    </citation>
    <scope>NUCLEOTIDE SEQUENCE [LARGE SCALE GENOMIC DNA]</scope>
    <source>
        <strain evidence="1">S-RSF-IL-03</strain>
    </source>
</reference>
<name>A0A849SJV7_UNCEI</name>
<dbReference type="AlphaFoldDB" id="A0A849SJV7"/>
<protein>
    <recommendedName>
        <fullName evidence="3">PorV/PorQ family protein</fullName>
    </recommendedName>
</protein>
<comment type="caution">
    <text evidence="1">The sequence shown here is derived from an EMBL/GenBank/DDBJ whole genome shotgun (WGS) entry which is preliminary data.</text>
</comment>
<gene>
    <name evidence="1" type="ORF">HOP12_01555</name>
</gene>